<evidence type="ECO:0000313" key="2">
    <source>
        <dbReference type="EMBL" id="GLO68193.1"/>
    </source>
</evidence>
<dbReference type="InterPro" id="IPR021359">
    <property type="entry name" value="DUF2812"/>
</dbReference>
<dbReference type="EMBL" id="BSKO01000001">
    <property type="protein sequence ID" value="GLO68193.1"/>
    <property type="molecule type" value="Genomic_DNA"/>
</dbReference>
<evidence type="ECO:0000313" key="3">
    <source>
        <dbReference type="Proteomes" id="UP001275436"/>
    </source>
</evidence>
<name>A0ABQ5TN06_9BACI</name>
<keyword evidence="3" id="KW-1185">Reference proteome</keyword>
<comment type="caution">
    <text evidence="2">The sequence shown here is derived from an EMBL/GenBank/DDBJ whole genome shotgun (WGS) entry which is preliminary data.</text>
</comment>
<dbReference type="Pfam" id="PF11193">
    <property type="entry name" value="DUF2812"/>
    <property type="match status" value="1"/>
</dbReference>
<dbReference type="Proteomes" id="UP001275436">
    <property type="component" value="Unassembled WGS sequence"/>
</dbReference>
<reference evidence="2 3" key="1">
    <citation type="submission" date="2023-02" db="EMBL/GenBank/DDBJ databases">
        <title>Oceanobacillus kimchii IFOP_LL358 isolated form Alexandrium catenella lab strain.</title>
        <authorList>
            <person name="Gajardo G."/>
            <person name="Ueki S."/>
            <person name="Maruyama F."/>
        </authorList>
    </citation>
    <scope>NUCLEOTIDE SEQUENCE [LARGE SCALE GENOMIC DNA]</scope>
    <source>
        <strain evidence="2 3">IFOP_LL358</strain>
    </source>
</reference>
<organism evidence="2 3">
    <name type="scientific">Oceanobacillus kimchii</name>
    <dbReference type="NCBI Taxonomy" id="746691"/>
    <lineage>
        <taxon>Bacteria</taxon>
        <taxon>Bacillati</taxon>
        <taxon>Bacillota</taxon>
        <taxon>Bacilli</taxon>
        <taxon>Bacillales</taxon>
        <taxon>Bacillaceae</taxon>
        <taxon>Oceanobacillus</taxon>
    </lineage>
</organism>
<keyword evidence="1" id="KW-0472">Membrane</keyword>
<feature type="transmembrane region" description="Helical" evidence="1">
    <location>
        <begin position="126"/>
        <end position="146"/>
    </location>
</feature>
<proteinExistence type="predicted"/>
<gene>
    <name evidence="2" type="ORF">MACH08_39770</name>
</gene>
<evidence type="ECO:0008006" key="4">
    <source>
        <dbReference type="Google" id="ProtNLM"/>
    </source>
</evidence>
<keyword evidence="1" id="KW-0812">Transmembrane</keyword>
<accession>A0ABQ5TN06</accession>
<dbReference type="RefSeq" id="WP_017798724.1">
    <property type="nucleotide sequence ID" value="NZ_BSKO01000001.1"/>
</dbReference>
<protein>
    <recommendedName>
        <fullName evidence="4">DUF2812 domain-containing protein</fullName>
    </recommendedName>
</protein>
<evidence type="ECO:0000256" key="1">
    <source>
        <dbReference type="SAM" id="Phobius"/>
    </source>
</evidence>
<feature type="transmembrane region" description="Helical" evidence="1">
    <location>
        <begin position="152"/>
        <end position="174"/>
    </location>
</feature>
<sequence>MINKWKEMMKGLKFIVSNPFIFAEKRSVDKFEELAEEGWQIKKIWLGGFMYILEEVEPKSISYYFDSQPNPTEQYYRVFYNAGWKLVDTSNSLHLFFAPAGTTLLERNSEKLQTRFRSESSYFGKYSIGIFIAILFVFLGWVFIEWNIVRNLLIGVLSILIIGFSVTFTPYAIYKWRIQKLRNNDRN</sequence>
<keyword evidence="1" id="KW-1133">Transmembrane helix</keyword>